<dbReference type="InterPro" id="IPR006145">
    <property type="entry name" value="PsdUridine_synth_RsuA/RluA"/>
</dbReference>
<dbReference type="SUPFAM" id="SSF55120">
    <property type="entry name" value="Pseudouridine synthase"/>
    <property type="match status" value="1"/>
</dbReference>
<evidence type="ECO:0000259" key="5">
    <source>
        <dbReference type="SMART" id="SM00363"/>
    </source>
</evidence>
<dbReference type="Gene3D" id="3.30.70.580">
    <property type="entry name" value="Pseudouridine synthase I, catalytic domain, N-terminal subdomain"/>
    <property type="match status" value="1"/>
</dbReference>
<dbReference type="InterPro" id="IPR002942">
    <property type="entry name" value="S4_RNA-bd"/>
</dbReference>
<proteinExistence type="inferred from homology"/>
<evidence type="ECO:0000256" key="1">
    <source>
        <dbReference type="ARBA" id="ARBA00008348"/>
    </source>
</evidence>
<gene>
    <name evidence="6" type="ORF">FPL22_17495</name>
</gene>
<name>A0A556QDR7_9BACT</name>
<dbReference type="EMBL" id="VMBG01000005">
    <property type="protein sequence ID" value="TSJ74737.1"/>
    <property type="molecule type" value="Genomic_DNA"/>
</dbReference>
<protein>
    <recommendedName>
        <fullName evidence="4">Pseudouridine synthase</fullName>
        <ecNumber evidence="4">5.4.99.-</ecNumber>
    </recommendedName>
</protein>
<dbReference type="PROSITE" id="PS01149">
    <property type="entry name" value="PSI_RSU"/>
    <property type="match status" value="1"/>
</dbReference>
<dbReference type="Gene3D" id="3.30.70.1560">
    <property type="entry name" value="Alpha-L RNA-binding motif"/>
    <property type="match status" value="1"/>
</dbReference>
<dbReference type="RefSeq" id="WP_144354336.1">
    <property type="nucleotide sequence ID" value="NZ_CBCRVV010000028.1"/>
</dbReference>
<feature type="domain" description="RNA-binding S4" evidence="5">
    <location>
        <begin position="7"/>
        <end position="65"/>
    </location>
</feature>
<evidence type="ECO:0000256" key="4">
    <source>
        <dbReference type="RuleBase" id="RU003887"/>
    </source>
</evidence>
<comment type="similarity">
    <text evidence="1 4">Belongs to the pseudouridine synthase RsuA family.</text>
</comment>
<reference evidence="6 7" key="1">
    <citation type="submission" date="2019-07" db="EMBL/GenBank/DDBJ databases">
        <title>Description of 53C-WASEF.</title>
        <authorList>
            <person name="Pitt A."/>
            <person name="Hahn M.W."/>
        </authorList>
    </citation>
    <scope>NUCLEOTIDE SEQUENCE [LARGE SCALE GENOMIC DNA]</scope>
    <source>
        <strain evidence="6 7">53C-WASEF</strain>
    </source>
</reference>
<dbReference type="SUPFAM" id="SSF55174">
    <property type="entry name" value="Alpha-L RNA-binding motif"/>
    <property type="match status" value="1"/>
</dbReference>
<dbReference type="InterPro" id="IPR018496">
    <property type="entry name" value="PsdUridine_synth_RsuA/RluB_CS"/>
</dbReference>
<dbReference type="PANTHER" id="PTHR47683">
    <property type="entry name" value="PSEUDOURIDINE SYNTHASE FAMILY PROTEIN-RELATED"/>
    <property type="match status" value="1"/>
</dbReference>
<dbReference type="PANTHER" id="PTHR47683:SF2">
    <property type="entry name" value="RNA-BINDING S4 DOMAIN-CONTAINING PROTEIN"/>
    <property type="match status" value="1"/>
</dbReference>
<evidence type="ECO:0000313" key="7">
    <source>
        <dbReference type="Proteomes" id="UP000315648"/>
    </source>
</evidence>
<dbReference type="AlphaFoldDB" id="A0A556QDR7"/>
<dbReference type="CDD" id="cd00165">
    <property type="entry name" value="S4"/>
    <property type="match status" value="1"/>
</dbReference>
<evidence type="ECO:0000256" key="2">
    <source>
        <dbReference type="ARBA" id="ARBA00023235"/>
    </source>
</evidence>
<dbReference type="PROSITE" id="PS50889">
    <property type="entry name" value="S4"/>
    <property type="match status" value="1"/>
</dbReference>
<dbReference type="EC" id="5.4.99.-" evidence="4"/>
<accession>A0A556QDR7</accession>
<dbReference type="InterPro" id="IPR036986">
    <property type="entry name" value="S4_RNA-bd_sf"/>
</dbReference>
<dbReference type="GO" id="GO:0003723">
    <property type="term" value="F:RNA binding"/>
    <property type="evidence" value="ECO:0007669"/>
    <property type="project" value="UniProtKB-KW"/>
</dbReference>
<dbReference type="SMART" id="SM00363">
    <property type="entry name" value="S4"/>
    <property type="match status" value="1"/>
</dbReference>
<dbReference type="OrthoDB" id="9807213at2"/>
<keyword evidence="7" id="KW-1185">Reference proteome</keyword>
<dbReference type="Pfam" id="PF00849">
    <property type="entry name" value="PseudoU_synth_2"/>
    <property type="match status" value="1"/>
</dbReference>
<dbReference type="InterPro" id="IPR000748">
    <property type="entry name" value="PsdUridine_synth_RsuA/RluB/E/F"/>
</dbReference>
<comment type="caution">
    <text evidence="6">The sequence shown here is derived from an EMBL/GenBank/DDBJ whole genome shotgun (WGS) entry which is preliminary data.</text>
</comment>
<dbReference type="InterPro" id="IPR020094">
    <property type="entry name" value="TruA/RsuA/RluB/E/F_N"/>
</dbReference>
<organism evidence="6 7">
    <name type="scientific">Rariglobus hedericola</name>
    <dbReference type="NCBI Taxonomy" id="2597822"/>
    <lineage>
        <taxon>Bacteria</taxon>
        <taxon>Pseudomonadati</taxon>
        <taxon>Verrucomicrobiota</taxon>
        <taxon>Opitutia</taxon>
        <taxon>Opitutales</taxon>
        <taxon>Opitutaceae</taxon>
        <taxon>Rariglobus</taxon>
    </lineage>
</organism>
<dbReference type="InterPro" id="IPR020103">
    <property type="entry name" value="PsdUridine_synth_cat_dom_sf"/>
</dbReference>
<dbReference type="NCBIfam" id="TIGR00093">
    <property type="entry name" value="pseudouridine synthase"/>
    <property type="match status" value="1"/>
</dbReference>
<keyword evidence="2 4" id="KW-0413">Isomerase</keyword>
<dbReference type="Proteomes" id="UP000315648">
    <property type="component" value="Unassembled WGS sequence"/>
</dbReference>
<dbReference type="Gene3D" id="3.10.290.10">
    <property type="entry name" value="RNA-binding S4 domain"/>
    <property type="match status" value="1"/>
</dbReference>
<dbReference type="Pfam" id="PF01479">
    <property type="entry name" value="S4"/>
    <property type="match status" value="1"/>
</dbReference>
<dbReference type="FunFam" id="3.10.290.10:FF:000003">
    <property type="entry name" value="Pseudouridine synthase"/>
    <property type="match status" value="1"/>
</dbReference>
<dbReference type="InterPro" id="IPR050343">
    <property type="entry name" value="RsuA_PseudoU_synthase"/>
</dbReference>
<dbReference type="GO" id="GO:0120159">
    <property type="term" value="F:rRNA pseudouridine synthase activity"/>
    <property type="evidence" value="ECO:0007669"/>
    <property type="project" value="UniProtKB-ARBA"/>
</dbReference>
<evidence type="ECO:0000256" key="3">
    <source>
        <dbReference type="PROSITE-ProRule" id="PRU00182"/>
    </source>
</evidence>
<keyword evidence="3" id="KW-0694">RNA-binding</keyword>
<sequence>MSESEPIRLQKYLAETGICSRRDAEVLIREGEVWVNAVKAIPGQKVTPGLDKVTVSGKSIKNVAPQPKMTLAMHKPRGLVCSNDDPFNPQTVFDLIPREFSKFRFFCAGRLDKESEGLLILTTDGDLANRLMHPRNVVVKRYFVALKKPFPKSRISQLVRGITVDGEHLKVETATLVNAGKNEESESMDVSMHHGKKREIRVLFGKLGYDVKRLRRYQIGSFPLKGIPLRAMKQLSTKEINSLFKDPGAHPLAVALAKRSVKKNEA</sequence>
<evidence type="ECO:0000313" key="6">
    <source>
        <dbReference type="EMBL" id="TSJ74737.1"/>
    </source>
</evidence>
<dbReference type="InterPro" id="IPR042092">
    <property type="entry name" value="PsdUridine_s_RsuA/RluB/E/F_cat"/>
</dbReference>
<dbReference type="GO" id="GO:0000455">
    <property type="term" value="P:enzyme-directed rRNA pseudouridine synthesis"/>
    <property type="evidence" value="ECO:0007669"/>
    <property type="project" value="UniProtKB-ARBA"/>
</dbReference>